<reference evidence="1 2" key="1">
    <citation type="submission" date="2016-07" db="EMBL/GenBank/DDBJ databases">
        <title>Pervasive Adenine N6-methylation of Active Genes in Fungi.</title>
        <authorList>
            <consortium name="DOE Joint Genome Institute"/>
            <person name="Mondo S.J."/>
            <person name="Dannebaum R.O."/>
            <person name="Kuo R.C."/>
            <person name="Labutti K."/>
            <person name="Haridas S."/>
            <person name="Kuo A."/>
            <person name="Salamov A."/>
            <person name="Ahrendt S.R."/>
            <person name="Lipzen A."/>
            <person name="Sullivan W."/>
            <person name="Andreopoulos W.B."/>
            <person name="Clum A."/>
            <person name="Lindquist E."/>
            <person name="Daum C."/>
            <person name="Ramamoorthy G.K."/>
            <person name="Gryganskyi A."/>
            <person name="Culley D."/>
            <person name="Magnuson J.K."/>
            <person name="James T.Y."/>
            <person name="O'Malley M.A."/>
            <person name="Stajich J.E."/>
            <person name="Spatafora J.W."/>
            <person name="Visel A."/>
            <person name="Grigoriev I.V."/>
        </authorList>
    </citation>
    <scope>NUCLEOTIDE SEQUENCE [LARGE SCALE GENOMIC DNA]</scope>
    <source>
        <strain evidence="1 2">NRRL 2496</strain>
    </source>
</reference>
<dbReference type="GO" id="GO:0000307">
    <property type="term" value="C:cyclin-dependent protein kinase holoenzyme complex"/>
    <property type="evidence" value="ECO:0007669"/>
    <property type="project" value="TreeGrafter"/>
</dbReference>
<dbReference type="SUPFAM" id="SSF47954">
    <property type="entry name" value="Cyclin-like"/>
    <property type="match status" value="1"/>
</dbReference>
<evidence type="ECO:0000313" key="2">
    <source>
        <dbReference type="Proteomes" id="UP000242180"/>
    </source>
</evidence>
<keyword evidence="2" id="KW-1185">Reference proteome</keyword>
<dbReference type="AlphaFoldDB" id="A0A1X2HTY0"/>
<comment type="caution">
    <text evidence="1">The sequence shown here is derived from an EMBL/GenBank/DDBJ whole genome shotgun (WGS) entry which is preliminary data.</text>
</comment>
<dbReference type="PANTHER" id="PTHR15615:SF108">
    <property type="entry name" value="PROTEIN CNPPD1"/>
    <property type="match status" value="1"/>
</dbReference>
<dbReference type="STRING" id="13706.A0A1X2HTY0"/>
<dbReference type="EMBL" id="MCGN01000001">
    <property type="protein sequence ID" value="ORZ02954.1"/>
    <property type="molecule type" value="Genomic_DNA"/>
</dbReference>
<dbReference type="InterPro" id="IPR013922">
    <property type="entry name" value="Cyclin_PHO80-like"/>
</dbReference>
<dbReference type="GO" id="GO:0005634">
    <property type="term" value="C:nucleus"/>
    <property type="evidence" value="ECO:0007669"/>
    <property type="project" value="TreeGrafter"/>
</dbReference>
<dbReference type="InterPro" id="IPR036915">
    <property type="entry name" value="Cyclin-like_sf"/>
</dbReference>
<dbReference type="GO" id="GO:0016538">
    <property type="term" value="F:cyclin-dependent protein serine/threonine kinase regulator activity"/>
    <property type="evidence" value="ECO:0007669"/>
    <property type="project" value="TreeGrafter"/>
</dbReference>
<dbReference type="GO" id="GO:0019901">
    <property type="term" value="F:protein kinase binding"/>
    <property type="evidence" value="ECO:0007669"/>
    <property type="project" value="InterPro"/>
</dbReference>
<evidence type="ECO:0008006" key="3">
    <source>
        <dbReference type="Google" id="ProtNLM"/>
    </source>
</evidence>
<dbReference type="Pfam" id="PF08613">
    <property type="entry name" value="Cyclin"/>
    <property type="match status" value="1"/>
</dbReference>
<dbReference type="Gene3D" id="1.10.472.10">
    <property type="entry name" value="Cyclin-like"/>
    <property type="match status" value="1"/>
</dbReference>
<dbReference type="InParanoid" id="A0A1X2HTY0"/>
<dbReference type="OMA" id="DINMMER"/>
<dbReference type="PANTHER" id="PTHR15615">
    <property type="match status" value="1"/>
</dbReference>
<protein>
    <recommendedName>
        <fullName evidence="3">Cyclin N-terminal domain-containing protein</fullName>
    </recommendedName>
</protein>
<name>A0A1X2HTY0_SYNRA</name>
<dbReference type="CDD" id="cd20557">
    <property type="entry name" value="CYCLIN_ScPCL1-like"/>
    <property type="match status" value="1"/>
</dbReference>
<sequence>MEESPSVTVCSRSPEALLCKKLFLLFLICWRRSDLTPYNILIYKNKAFTTTTATSILPCPKNKQHKRTTMMVLPPLDVFISNLFKRSQLPPCVCLVSLIYLQRLKSSLPQHARGDHDTPYRLFLAAILTASKFMCEAGSGLTSQALAEMTDYIYTSRDVNLMERSFLGLIKYDLFVNVQGIKDYLSLHGKILEMDFVEHVLDQKTCNNAPALTTTAAG</sequence>
<organism evidence="1 2">
    <name type="scientific">Syncephalastrum racemosum</name>
    <name type="common">Filamentous fungus</name>
    <dbReference type="NCBI Taxonomy" id="13706"/>
    <lineage>
        <taxon>Eukaryota</taxon>
        <taxon>Fungi</taxon>
        <taxon>Fungi incertae sedis</taxon>
        <taxon>Mucoromycota</taxon>
        <taxon>Mucoromycotina</taxon>
        <taxon>Mucoromycetes</taxon>
        <taxon>Mucorales</taxon>
        <taxon>Syncephalastraceae</taxon>
        <taxon>Syncephalastrum</taxon>
    </lineage>
</organism>
<dbReference type="OrthoDB" id="10250320at2759"/>
<accession>A0A1X2HTY0</accession>
<dbReference type="Proteomes" id="UP000242180">
    <property type="component" value="Unassembled WGS sequence"/>
</dbReference>
<proteinExistence type="predicted"/>
<gene>
    <name evidence="1" type="ORF">BCR43DRAFT_482449</name>
</gene>
<evidence type="ECO:0000313" key="1">
    <source>
        <dbReference type="EMBL" id="ORZ02954.1"/>
    </source>
</evidence>